<dbReference type="Gene3D" id="1.20.5.1500">
    <property type="match status" value="1"/>
</dbReference>
<evidence type="ECO:0000313" key="5">
    <source>
        <dbReference type="Proteomes" id="UP001642540"/>
    </source>
</evidence>
<keyword evidence="5" id="KW-1185">Reference proteome</keyword>
<gene>
    <name evidence="4" type="ORF">ODALV1_LOCUS25380</name>
</gene>
<feature type="compositionally biased region" description="Basic and acidic residues" evidence="3">
    <location>
        <begin position="293"/>
        <end position="303"/>
    </location>
</feature>
<feature type="region of interest" description="Disordered" evidence="3">
    <location>
        <begin position="35"/>
        <end position="62"/>
    </location>
</feature>
<feature type="region of interest" description="Disordered" evidence="3">
    <location>
        <begin position="286"/>
        <end position="318"/>
    </location>
</feature>
<evidence type="ECO:0000256" key="3">
    <source>
        <dbReference type="SAM" id="MobiDB-lite"/>
    </source>
</evidence>
<reference evidence="4 5" key="1">
    <citation type="submission" date="2024-08" db="EMBL/GenBank/DDBJ databases">
        <authorList>
            <person name="Cucini C."/>
            <person name="Frati F."/>
        </authorList>
    </citation>
    <scope>NUCLEOTIDE SEQUENCE [LARGE SCALE GENOMIC DNA]</scope>
</reference>
<protein>
    <recommendedName>
        <fullName evidence="6">Protein SET</fullName>
    </recommendedName>
</protein>
<accession>A0ABP1RRY5</accession>
<dbReference type="SUPFAM" id="SSF143113">
    <property type="entry name" value="NAP-like"/>
    <property type="match status" value="1"/>
</dbReference>
<dbReference type="EMBL" id="CAXLJM020000103">
    <property type="protein sequence ID" value="CAL8134129.1"/>
    <property type="molecule type" value="Genomic_DNA"/>
</dbReference>
<dbReference type="PANTHER" id="PTHR11875">
    <property type="entry name" value="TESTIS-SPECIFIC Y-ENCODED PROTEIN"/>
    <property type="match status" value="1"/>
</dbReference>
<comment type="caution">
    <text evidence="4">The sequence shown here is derived from an EMBL/GenBank/DDBJ whole genome shotgun (WGS) entry which is preliminary data.</text>
</comment>
<dbReference type="Pfam" id="PF00956">
    <property type="entry name" value="NAP"/>
    <property type="match status" value="1"/>
</dbReference>
<evidence type="ECO:0000256" key="2">
    <source>
        <dbReference type="RuleBase" id="RU003876"/>
    </source>
</evidence>
<dbReference type="InterPro" id="IPR002164">
    <property type="entry name" value="NAP_family"/>
</dbReference>
<organism evidence="4 5">
    <name type="scientific">Orchesella dallaii</name>
    <dbReference type="NCBI Taxonomy" id="48710"/>
    <lineage>
        <taxon>Eukaryota</taxon>
        <taxon>Metazoa</taxon>
        <taxon>Ecdysozoa</taxon>
        <taxon>Arthropoda</taxon>
        <taxon>Hexapoda</taxon>
        <taxon>Collembola</taxon>
        <taxon>Entomobryomorpha</taxon>
        <taxon>Entomobryoidea</taxon>
        <taxon>Orchesellidae</taxon>
        <taxon>Orchesellinae</taxon>
        <taxon>Orchesella</taxon>
    </lineage>
</organism>
<name>A0ABP1RRY5_9HEXA</name>
<proteinExistence type="inferred from homology"/>
<dbReference type="Gene3D" id="3.30.1120.90">
    <property type="entry name" value="Nucleosome assembly protein"/>
    <property type="match status" value="1"/>
</dbReference>
<dbReference type="InterPro" id="IPR037231">
    <property type="entry name" value="NAP-like_sf"/>
</dbReference>
<evidence type="ECO:0008006" key="6">
    <source>
        <dbReference type="Google" id="ProtNLM"/>
    </source>
</evidence>
<evidence type="ECO:0000313" key="4">
    <source>
        <dbReference type="EMBL" id="CAL8134129.1"/>
    </source>
</evidence>
<comment type="similarity">
    <text evidence="1 2">Belongs to the nucleosome assembly protein (NAP) family.</text>
</comment>
<dbReference type="Proteomes" id="UP001642540">
    <property type="component" value="Unassembled WGS sequence"/>
</dbReference>
<evidence type="ECO:0000256" key="1">
    <source>
        <dbReference type="ARBA" id="ARBA00009947"/>
    </source>
</evidence>
<sequence>MFNNKALIFIVNCEKYAQFLNFRVECTEKSLVAKMSTSGPSSPRIRMVEEDPNGSGSDDDDQQDSQAYLIALSDIKECQKGLDELEEMASNEKILVKKTYNQLRKPYYDKRAVEIEKIPMFWLNTIVSHPMTSGLIDVMEKDCLHFLKKLEVEHFENSDEDFRIKFIFDENPFFENAELIKEYHLGLNGELIHELDIDSKSTSTTIKWKENMDLSKKQQQILEARRKRGQKKLTFFSWFSDNAEPDADFVVEVIKDELWTNPLLIYRTSGIGDYGALEEEEAKIMNEGNDDGTGERVNDDGTGMRKTMMDPGMKSKMT</sequence>